<evidence type="ECO:0000256" key="9">
    <source>
        <dbReference type="ARBA" id="ARBA00022842"/>
    </source>
</evidence>
<dbReference type="InterPro" id="IPR005218">
    <property type="entry name" value="Diacylglycerol/lipid_kinase"/>
</dbReference>
<dbReference type="GO" id="GO:0046872">
    <property type="term" value="F:metal ion binding"/>
    <property type="evidence" value="ECO:0007669"/>
    <property type="project" value="UniProtKB-KW"/>
</dbReference>
<evidence type="ECO:0000256" key="11">
    <source>
        <dbReference type="ARBA" id="ARBA00023209"/>
    </source>
</evidence>
<dbReference type="SMART" id="SM00046">
    <property type="entry name" value="DAGKc"/>
    <property type="match status" value="1"/>
</dbReference>
<comment type="similarity">
    <text evidence="2">Belongs to the diacylglycerol/lipid kinase family.</text>
</comment>
<keyword evidence="3" id="KW-0444">Lipid biosynthesis</keyword>
<feature type="domain" description="DAGKc" evidence="13">
    <location>
        <begin position="1"/>
        <end position="131"/>
    </location>
</feature>
<evidence type="ECO:0000259" key="13">
    <source>
        <dbReference type="PROSITE" id="PS50146"/>
    </source>
</evidence>
<reference evidence="14 15" key="1">
    <citation type="submission" date="2019-12" db="EMBL/GenBank/DDBJ databases">
        <authorList>
            <person name="Yang R."/>
        </authorList>
    </citation>
    <scope>NUCLEOTIDE SEQUENCE [LARGE SCALE GENOMIC DNA]</scope>
    <source>
        <strain evidence="14 15">DONG20-135</strain>
    </source>
</reference>
<dbReference type="PROSITE" id="PS50146">
    <property type="entry name" value="DAGK"/>
    <property type="match status" value="1"/>
</dbReference>
<evidence type="ECO:0000256" key="5">
    <source>
        <dbReference type="ARBA" id="ARBA00022723"/>
    </source>
</evidence>
<reference evidence="14 15" key="2">
    <citation type="submission" date="2020-01" db="EMBL/GenBank/DDBJ databases">
        <title>Clostridiaceae sp. nov. isolated from the gut of human by culturomics.</title>
        <authorList>
            <person name="Chang Y."/>
        </authorList>
    </citation>
    <scope>NUCLEOTIDE SEQUENCE [LARGE SCALE GENOMIC DNA]</scope>
    <source>
        <strain evidence="14 15">DONG20-135</strain>
    </source>
</reference>
<keyword evidence="11" id="KW-0594">Phospholipid biosynthesis</keyword>
<comment type="caution">
    <text evidence="14">The sequence shown here is derived from an EMBL/GenBank/DDBJ whole genome shotgun (WGS) entry which is preliminary data.</text>
</comment>
<dbReference type="Gene3D" id="3.40.50.10330">
    <property type="entry name" value="Probable inorganic polyphosphate/atp-NAD kinase, domain 1"/>
    <property type="match status" value="1"/>
</dbReference>
<dbReference type="SUPFAM" id="SSF111331">
    <property type="entry name" value="NAD kinase/diacylglycerol kinase-like"/>
    <property type="match status" value="1"/>
</dbReference>
<dbReference type="InterPro" id="IPR001206">
    <property type="entry name" value="Diacylglycerol_kinase_cat_dom"/>
</dbReference>
<keyword evidence="10" id="KW-0443">Lipid metabolism</keyword>
<dbReference type="EMBL" id="WUUQ01000001">
    <property type="protein sequence ID" value="MXQ73146.1"/>
    <property type="molecule type" value="Genomic_DNA"/>
</dbReference>
<keyword evidence="4" id="KW-0808">Transferase</keyword>
<evidence type="ECO:0000256" key="2">
    <source>
        <dbReference type="ARBA" id="ARBA00005983"/>
    </source>
</evidence>
<dbReference type="RefSeq" id="WP_160624566.1">
    <property type="nucleotide sequence ID" value="NZ_WUUQ01000001.1"/>
</dbReference>
<name>A0A6N8U4M7_9FIRM</name>
<dbReference type="GO" id="GO:0004143">
    <property type="term" value="F:ATP-dependent diacylglycerol kinase activity"/>
    <property type="evidence" value="ECO:0007669"/>
    <property type="project" value="TreeGrafter"/>
</dbReference>
<comment type="cofactor">
    <cofactor evidence="1">
        <name>Mg(2+)</name>
        <dbReference type="ChEBI" id="CHEBI:18420"/>
    </cofactor>
</comment>
<protein>
    <submittedName>
        <fullName evidence="14">YegS/Rv2252/BmrU family lipid kinase</fullName>
    </submittedName>
</protein>
<keyword evidence="15" id="KW-1185">Reference proteome</keyword>
<keyword evidence="7 14" id="KW-0418">Kinase</keyword>
<dbReference type="GO" id="GO:0005524">
    <property type="term" value="F:ATP binding"/>
    <property type="evidence" value="ECO:0007669"/>
    <property type="project" value="UniProtKB-KW"/>
</dbReference>
<dbReference type="InterPro" id="IPR045540">
    <property type="entry name" value="YegS/DAGK_C"/>
</dbReference>
<proteinExistence type="inferred from homology"/>
<gene>
    <name evidence="14" type="ORF">GSF08_04255</name>
</gene>
<evidence type="ECO:0000256" key="8">
    <source>
        <dbReference type="ARBA" id="ARBA00022840"/>
    </source>
</evidence>
<dbReference type="Pfam" id="PF19279">
    <property type="entry name" value="YegS_C"/>
    <property type="match status" value="1"/>
</dbReference>
<dbReference type="Gene3D" id="2.60.200.40">
    <property type="match status" value="1"/>
</dbReference>
<accession>A0A6N8U4M7</accession>
<dbReference type="Pfam" id="PF00781">
    <property type="entry name" value="DAGK_cat"/>
    <property type="match status" value="1"/>
</dbReference>
<keyword evidence="5" id="KW-0479">Metal-binding</keyword>
<keyword evidence="8" id="KW-0067">ATP-binding</keyword>
<evidence type="ECO:0000256" key="12">
    <source>
        <dbReference type="ARBA" id="ARBA00023264"/>
    </source>
</evidence>
<evidence type="ECO:0000313" key="15">
    <source>
        <dbReference type="Proteomes" id="UP000434036"/>
    </source>
</evidence>
<dbReference type="InterPro" id="IPR017438">
    <property type="entry name" value="ATP-NAD_kinase_N"/>
</dbReference>
<evidence type="ECO:0000256" key="1">
    <source>
        <dbReference type="ARBA" id="ARBA00001946"/>
    </source>
</evidence>
<sequence>MKKQAMVVMNPTAGKGAGKNTLFAVADGLCRGGYDAVVMITQRANHARDLMIERSSDFDIVICIGGDGTLNESVSGLMALHDRTPLGYIPTGTVNDFASTLHLSHNGEEAIQDIVDGTLFPCDIGSFNERYFTYVAAFGAFTEVSYTTSQSSKNLLGRVAYYLEGLKHLPKIKTYHVKIEYDGKLIEDEFIFGAISNSRFIGGNTFYSTKHAQLDDGRFECLLIRPPQNPLDLQAIAAALLKQELNDKFMIFFTAESIKITSEEEIAWTLDGENGGIMKAVTIKNCPHAIDFIIAKEHNE</sequence>
<evidence type="ECO:0000256" key="10">
    <source>
        <dbReference type="ARBA" id="ARBA00023098"/>
    </source>
</evidence>
<evidence type="ECO:0000256" key="7">
    <source>
        <dbReference type="ARBA" id="ARBA00022777"/>
    </source>
</evidence>
<dbReference type="AlphaFoldDB" id="A0A6N8U4M7"/>
<dbReference type="InterPro" id="IPR050187">
    <property type="entry name" value="Lipid_Phosphate_FormReg"/>
</dbReference>
<dbReference type="GO" id="GO:0005886">
    <property type="term" value="C:plasma membrane"/>
    <property type="evidence" value="ECO:0007669"/>
    <property type="project" value="TreeGrafter"/>
</dbReference>
<evidence type="ECO:0000313" key="14">
    <source>
        <dbReference type="EMBL" id="MXQ73146.1"/>
    </source>
</evidence>
<dbReference type="PANTHER" id="PTHR12358">
    <property type="entry name" value="SPHINGOSINE KINASE"/>
    <property type="match status" value="1"/>
</dbReference>
<keyword evidence="6" id="KW-0547">Nucleotide-binding</keyword>
<organism evidence="14 15">
    <name type="scientific">Copranaerobaculum intestinale</name>
    <dbReference type="NCBI Taxonomy" id="2692629"/>
    <lineage>
        <taxon>Bacteria</taxon>
        <taxon>Bacillati</taxon>
        <taxon>Bacillota</taxon>
        <taxon>Erysipelotrichia</taxon>
        <taxon>Erysipelotrichales</taxon>
        <taxon>Erysipelotrichaceae</taxon>
        <taxon>Copranaerobaculum</taxon>
    </lineage>
</organism>
<keyword evidence="12" id="KW-1208">Phospholipid metabolism</keyword>
<evidence type="ECO:0000256" key="6">
    <source>
        <dbReference type="ARBA" id="ARBA00022741"/>
    </source>
</evidence>
<evidence type="ECO:0000256" key="3">
    <source>
        <dbReference type="ARBA" id="ARBA00022516"/>
    </source>
</evidence>
<dbReference type="GO" id="GO:0008654">
    <property type="term" value="P:phospholipid biosynthetic process"/>
    <property type="evidence" value="ECO:0007669"/>
    <property type="project" value="UniProtKB-KW"/>
</dbReference>
<dbReference type="Proteomes" id="UP000434036">
    <property type="component" value="Unassembled WGS sequence"/>
</dbReference>
<evidence type="ECO:0000256" key="4">
    <source>
        <dbReference type="ARBA" id="ARBA00022679"/>
    </source>
</evidence>
<dbReference type="InterPro" id="IPR016064">
    <property type="entry name" value="NAD/diacylglycerol_kinase_sf"/>
</dbReference>
<dbReference type="PANTHER" id="PTHR12358:SF106">
    <property type="entry name" value="LIPID KINASE YEGS"/>
    <property type="match status" value="1"/>
</dbReference>
<keyword evidence="9" id="KW-0460">Magnesium</keyword>
<dbReference type="NCBIfam" id="TIGR00147">
    <property type="entry name" value="YegS/Rv2252/BmrU family lipid kinase"/>
    <property type="match status" value="1"/>
</dbReference>